<dbReference type="EMBL" id="CP136897">
    <property type="protein sequence ID" value="WOL18024.1"/>
    <property type="molecule type" value="Genomic_DNA"/>
</dbReference>
<evidence type="ECO:0000313" key="1">
    <source>
        <dbReference type="EMBL" id="WOL18024.1"/>
    </source>
</evidence>
<dbReference type="Proteomes" id="UP001327560">
    <property type="component" value="Chromosome 8"/>
</dbReference>
<accession>A0AAQ3L0J0</accession>
<proteinExistence type="predicted"/>
<sequence>MWTTPWTGAACWRRSSSAWIAGAARPMTRATARQCRAASASTAICRISLLACAPSFPRPATAPPASDEAAISFFFFSVDGHYMDTVTKVKLKARITVHDTGEATACRIKGLITEF</sequence>
<organism evidence="1 2">
    <name type="scientific">Canna indica</name>
    <name type="common">Indian-shot</name>
    <dbReference type="NCBI Taxonomy" id="4628"/>
    <lineage>
        <taxon>Eukaryota</taxon>
        <taxon>Viridiplantae</taxon>
        <taxon>Streptophyta</taxon>
        <taxon>Embryophyta</taxon>
        <taxon>Tracheophyta</taxon>
        <taxon>Spermatophyta</taxon>
        <taxon>Magnoliopsida</taxon>
        <taxon>Liliopsida</taxon>
        <taxon>Zingiberales</taxon>
        <taxon>Cannaceae</taxon>
        <taxon>Canna</taxon>
    </lineage>
</organism>
<keyword evidence="2" id="KW-1185">Reference proteome</keyword>
<name>A0AAQ3L0J0_9LILI</name>
<evidence type="ECO:0000313" key="2">
    <source>
        <dbReference type="Proteomes" id="UP001327560"/>
    </source>
</evidence>
<gene>
    <name evidence="1" type="ORF">Cni_G26817</name>
</gene>
<reference evidence="1 2" key="1">
    <citation type="submission" date="2023-10" db="EMBL/GenBank/DDBJ databases">
        <title>Chromosome-scale genome assembly provides insights into flower coloration mechanisms of Canna indica.</title>
        <authorList>
            <person name="Li C."/>
        </authorList>
    </citation>
    <scope>NUCLEOTIDE SEQUENCE [LARGE SCALE GENOMIC DNA]</scope>
    <source>
        <tissue evidence="1">Flower</tissue>
    </source>
</reference>
<dbReference type="AlphaFoldDB" id="A0AAQ3L0J0"/>
<protein>
    <submittedName>
        <fullName evidence="1">Uncharacterized protein</fullName>
    </submittedName>
</protein>